<comment type="caution">
    <text evidence="4">The sequence shown here is derived from an EMBL/GenBank/DDBJ whole genome shotgun (WGS) entry which is preliminary data.</text>
</comment>
<keyword evidence="5" id="KW-1185">Reference proteome</keyword>
<protein>
    <submittedName>
        <fullName evidence="4">Flavin reductase</fullName>
    </submittedName>
</protein>
<evidence type="ECO:0000256" key="2">
    <source>
        <dbReference type="ARBA" id="ARBA00023002"/>
    </source>
</evidence>
<feature type="domain" description="Flavin reductase like" evidence="3">
    <location>
        <begin position="18"/>
        <end position="166"/>
    </location>
</feature>
<dbReference type="KEGG" id="salc:C2138_00770"/>
<evidence type="ECO:0000259" key="3">
    <source>
        <dbReference type="SMART" id="SM00903"/>
    </source>
</evidence>
<dbReference type="PANTHER" id="PTHR30466">
    <property type="entry name" value="FLAVIN REDUCTASE"/>
    <property type="match status" value="1"/>
</dbReference>
<organism evidence="4 5">
    <name type="scientific">Homoserinimonas hongtaonis</name>
    <dbReference type="NCBI Taxonomy" id="2079791"/>
    <lineage>
        <taxon>Bacteria</taxon>
        <taxon>Bacillati</taxon>
        <taxon>Actinomycetota</taxon>
        <taxon>Actinomycetes</taxon>
        <taxon>Micrococcales</taxon>
        <taxon>Microbacteriaceae</taxon>
        <taxon>Homoserinimonas</taxon>
    </lineage>
</organism>
<dbReference type="InterPro" id="IPR002563">
    <property type="entry name" value="Flavin_Rdtase-like_dom"/>
</dbReference>
<evidence type="ECO:0000313" key="4">
    <source>
        <dbReference type="EMBL" id="PWB98027.1"/>
    </source>
</evidence>
<dbReference type="OrthoDB" id="9792858at2"/>
<evidence type="ECO:0000256" key="1">
    <source>
        <dbReference type="ARBA" id="ARBA00008898"/>
    </source>
</evidence>
<dbReference type="GO" id="GO:0010181">
    <property type="term" value="F:FMN binding"/>
    <property type="evidence" value="ECO:0007669"/>
    <property type="project" value="InterPro"/>
</dbReference>
<keyword evidence="2" id="KW-0560">Oxidoreductase</keyword>
<dbReference type="InterPro" id="IPR050268">
    <property type="entry name" value="NADH-dep_flavin_reductase"/>
</dbReference>
<evidence type="ECO:0000313" key="5">
    <source>
        <dbReference type="Proteomes" id="UP000244978"/>
    </source>
</evidence>
<dbReference type="InterPro" id="IPR012349">
    <property type="entry name" value="Split_barrel_FMN-bd"/>
</dbReference>
<comment type="similarity">
    <text evidence="1">Belongs to the non-flavoprotein flavin reductase family.</text>
</comment>
<gene>
    <name evidence="4" type="ORF">DF220_09440</name>
</gene>
<dbReference type="Proteomes" id="UP000244978">
    <property type="component" value="Unassembled WGS sequence"/>
</dbReference>
<dbReference type="PANTHER" id="PTHR30466:SF11">
    <property type="entry name" value="FLAVIN-DEPENDENT MONOOXYGENASE, REDUCTASE SUBUNIT HSAB"/>
    <property type="match status" value="1"/>
</dbReference>
<name>A0A2U1T2E0_9MICO</name>
<dbReference type="Gene3D" id="2.30.110.10">
    <property type="entry name" value="Electron Transport, Fmn-binding Protein, Chain A"/>
    <property type="match status" value="1"/>
</dbReference>
<dbReference type="SUPFAM" id="SSF50475">
    <property type="entry name" value="FMN-binding split barrel"/>
    <property type="match status" value="1"/>
</dbReference>
<dbReference type="Pfam" id="PF01613">
    <property type="entry name" value="Flavin_Reduct"/>
    <property type="match status" value="1"/>
</dbReference>
<dbReference type="SMART" id="SM00903">
    <property type="entry name" value="Flavin_Reduct"/>
    <property type="match status" value="1"/>
</dbReference>
<dbReference type="EMBL" id="QEEX01000001">
    <property type="protein sequence ID" value="PWB98027.1"/>
    <property type="molecule type" value="Genomic_DNA"/>
</dbReference>
<accession>A0A2U1T2E0</accession>
<reference evidence="5" key="1">
    <citation type="submission" date="2018-04" db="EMBL/GenBank/DDBJ databases">
        <authorList>
            <person name="Liu S."/>
            <person name="Wang Z."/>
            <person name="Li J."/>
        </authorList>
    </citation>
    <scope>NUCLEOTIDE SEQUENCE [LARGE SCALE GENOMIC DNA]</scope>
    <source>
        <strain evidence="5">S1194</strain>
    </source>
</reference>
<proteinExistence type="inferred from homology"/>
<dbReference type="AlphaFoldDB" id="A0A2U1T2E0"/>
<dbReference type="GO" id="GO:0042602">
    <property type="term" value="F:riboflavin reductase (NADPH) activity"/>
    <property type="evidence" value="ECO:0007669"/>
    <property type="project" value="TreeGrafter"/>
</dbReference>
<sequence length="170" mass="18240">MTLETEAALTSTVLRSVFSCFPSGVVSLCALTRDESGTPAPHGMVASSFTSVSIDPPLVSVYIAEGSSTWAQLRQVERIGVSVLGAAHSVLGRQMSVRGVDRFAGIDWRTRPNGAIYLDGAAATFECSVEMELEVGDHTLAVLRIHDVDTDMSVEPLVFHQSKFKQLAGR</sequence>